<dbReference type="PANTHER" id="PTHR48094">
    <property type="entry name" value="PROTEIN/NUCLEIC ACID DEGLYCASE DJ-1-RELATED"/>
    <property type="match status" value="1"/>
</dbReference>
<organism evidence="2 3">
    <name type="scientific">Candidatus Avitreponema avistercoris</name>
    <dbReference type="NCBI Taxonomy" id="2840705"/>
    <lineage>
        <taxon>Bacteria</taxon>
        <taxon>Pseudomonadati</taxon>
        <taxon>Spirochaetota</taxon>
        <taxon>Spirochaetia</taxon>
        <taxon>Spirochaetales</taxon>
        <taxon>Candidatus Avitreponema</taxon>
    </lineage>
</organism>
<dbReference type="SUPFAM" id="SSF52317">
    <property type="entry name" value="Class I glutamine amidotransferase-like"/>
    <property type="match status" value="1"/>
</dbReference>
<dbReference type="Gene3D" id="3.40.50.880">
    <property type="match status" value="1"/>
</dbReference>
<dbReference type="InterPro" id="IPR006287">
    <property type="entry name" value="DJ-1"/>
</dbReference>
<sequence length="182" mass="18910">MKTAYVIAANGSEEIETIAPLDFLRRAGADARLIGLDTKEPVLSHGVTVVCDGVLDEVCGTLPDLLVLPGGLKGAANISASDTLREMAARQLKENRLLGAICATPAHALAKWGLTAGRSWTCYPGCEAAGESVRQERVVVDGNLITARGPGVSLEFAAALVRALCGTDAAEQLVSGTLTLIR</sequence>
<dbReference type="GO" id="GO:0005737">
    <property type="term" value="C:cytoplasm"/>
    <property type="evidence" value="ECO:0007669"/>
    <property type="project" value="TreeGrafter"/>
</dbReference>
<reference evidence="2" key="1">
    <citation type="submission" date="2020-10" db="EMBL/GenBank/DDBJ databases">
        <authorList>
            <person name="Gilroy R."/>
        </authorList>
    </citation>
    <scope>NUCLEOTIDE SEQUENCE</scope>
    <source>
        <strain evidence="2">B3-4054</strain>
    </source>
</reference>
<dbReference type="InterPro" id="IPR002818">
    <property type="entry name" value="DJ-1/PfpI"/>
</dbReference>
<dbReference type="InterPro" id="IPR029062">
    <property type="entry name" value="Class_I_gatase-like"/>
</dbReference>
<dbReference type="Pfam" id="PF01965">
    <property type="entry name" value="DJ-1_PfpI"/>
    <property type="match status" value="1"/>
</dbReference>
<evidence type="ECO:0000259" key="1">
    <source>
        <dbReference type="Pfam" id="PF01965"/>
    </source>
</evidence>
<evidence type="ECO:0000313" key="3">
    <source>
        <dbReference type="Proteomes" id="UP000823616"/>
    </source>
</evidence>
<dbReference type="GO" id="GO:1903189">
    <property type="term" value="P:glyoxal metabolic process"/>
    <property type="evidence" value="ECO:0007669"/>
    <property type="project" value="TreeGrafter"/>
</dbReference>
<dbReference type="NCBIfam" id="TIGR01383">
    <property type="entry name" value="not_thiJ"/>
    <property type="match status" value="1"/>
</dbReference>
<gene>
    <name evidence="2" type="ORF">IAA96_04910</name>
</gene>
<name>A0A9D9ET65_9SPIR</name>
<reference evidence="2" key="2">
    <citation type="journal article" date="2021" name="PeerJ">
        <title>Extensive microbial diversity within the chicken gut microbiome revealed by metagenomics and culture.</title>
        <authorList>
            <person name="Gilroy R."/>
            <person name="Ravi A."/>
            <person name="Getino M."/>
            <person name="Pursley I."/>
            <person name="Horton D.L."/>
            <person name="Alikhan N.F."/>
            <person name="Baker D."/>
            <person name="Gharbi K."/>
            <person name="Hall N."/>
            <person name="Watson M."/>
            <person name="Adriaenssens E.M."/>
            <person name="Foster-Nyarko E."/>
            <person name="Jarju S."/>
            <person name="Secka A."/>
            <person name="Antonio M."/>
            <person name="Oren A."/>
            <person name="Chaudhuri R.R."/>
            <person name="La Ragione R."/>
            <person name="Hildebrand F."/>
            <person name="Pallen M.J."/>
        </authorList>
    </citation>
    <scope>NUCLEOTIDE SEQUENCE</scope>
    <source>
        <strain evidence="2">B3-4054</strain>
    </source>
</reference>
<dbReference type="AlphaFoldDB" id="A0A9D9ET65"/>
<protein>
    <submittedName>
        <fullName evidence="2">DJ-1/PfpI family protein</fullName>
    </submittedName>
</protein>
<accession>A0A9D9ET65</accession>
<evidence type="ECO:0000313" key="2">
    <source>
        <dbReference type="EMBL" id="MBO8450429.1"/>
    </source>
</evidence>
<dbReference type="InterPro" id="IPR050325">
    <property type="entry name" value="Prot/Nucl_acid_deglycase"/>
</dbReference>
<dbReference type="EMBL" id="JADIMS010000083">
    <property type="protein sequence ID" value="MBO8450429.1"/>
    <property type="molecule type" value="Genomic_DNA"/>
</dbReference>
<dbReference type="CDD" id="cd03135">
    <property type="entry name" value="GATase1_DJ-1"/>
    <property type="match status" value="1"/>
</dbReference>
<proteinExistence type="predicted"/>
<feature type="domain" description="DJ-1/PfpI" evidence="1">
    <location>
        <begin position="2"/>
        <end position="162"/>
    </location>
</feature>
<dbReference type="PANTHER" id="PTHR48094:SF12">
    <property type="entry name" value="PARKINSON DISEASE PROTEIN 7 HOMOLOG"/>
    <property type="match status" value="1"/>
</dbReference>
<comment type="caution">
    <text evidence="2">The sequence shown here is derived from an EMBL/GenBank/DDBJ whole genome shotgun (WGS) entry which is preliminary data.</text>
</comment>
<dbReference type="Proteomes" id="UP000823616">
    <property type="component" value="Unassembled WGS sequence"/>
</dbReference>